<dbReference type="EMBL" id="JAJFAZ020000006">
    <property type="protein sequence ID" value="KAI5325443.1"/>
    <property type="molecule type" value="Genomic_DNA"/>
</dbReference>
<evidence type="ECO:0000313" key="3">
    <source>
        <dbReference type="Proteomes" id="UP001054821"/>
    </source>
</evidence>
<feature type="compositionally biased region" description="Low complexity" evidence="1">
    <location>
        <begin position="1"/>
        <end position="10"/>
    </location>
</feature>
<organism evidence="2 3">
    <name type="scientific">Prunus dulcis</name>
    <name type="common">Almond</name>
    <name type="synonym">Amygdalus dulcis</name>
    <dbReference type="NCBI Taxonomy" id="3755"/>
    <lineage>
        <taxon>Eukaryota</taxon>
        <taxon>Viridiplantae</taxon>
        <taxon>Streptophyta</taxon>
        <taxon>Embryophyta</taxon>
        <taxon>Tracheophyta</taxon>
        <taxon>Spermatophyta</taxon>
        <taxon>Magnoliopsida</taxon>
        <taxon>eudicotyledons</taxon>
        <taxon>Gunneridae</taxon>
        <taxon>Pentapetalae</taxon>
        <taxon>rosids</taxon>
        <taxon>fabids</taxon>
        <taxon>Rosales</taxon>
        <taxon>Rosaceae</taxon>
        <taxon>Amygdaloideae</taxon>
        <taxon>Amygdaleae</taxon>
        <taxon>Prunus</taxon>
    </lineage>
</organism>
<evidence type="ECO:0000256" key="1">
    <source>
        <dbReference type="SAM" id="MobiDB-lite"/>
    </source>
</evidence>
<gene>
    <name evidence="2" type="ORF">L3X38_034517</name>
</gene>
<dbReference type="AlphaFoldDB" id="A0AAD4VI86"/>
<sequence>MPTTPTPAATNRRSPIAITTAGRQSLPEVSELRGDTHHFPTRHHQLRPEPFLLQQFLQDVPCVGRPLASTSQPPVDTDEVPLVSLETVG</sequence>
<reference evidence="2 3" key="1">
    <citation type="journal article" date="2022" name="G3 (Bethesda)">
        <title>Whole-genome sequence and methylome profiling of the almond [Prunus dulcis (Mill.) D.A. Webb] cultivar 'Nonpareil'.</title>
        <authorList>
            <person name="D'Amico-Willman K.M."/>
            <person name="Ouma W.Z."/>
            <person name="Meulia T."/>
            <person name="Sideli G.M."/>
            <person name="Gradziel T.M."/>
            <person name="Fresnedo-Ramirez J."/>
        </authorList>
    </citation>
    <scope>NUCLEOTIDE SEQUENCE [LARGE SCALE GENOMIC DNA]</scope>
    <source>
        <strain evidence="2">Clone GOH B32 T37-40</strain>
    </source>
</reference>
<protein>
    <submittedName>
        <fullName evidence="2">Uncharacterized protein</fullName>
    </submittedName>
</protein>
<evidence type="ECO:0000313" key="2">
    <source>
        <dbReference type="EMBL" id="KAI5325443.1"/>
    </source>
</evidence>
<accession>A0AAD4VI86</accession>
<proteinExistence type="predicted"/>
<feature type="region of interest" description="Disordered" evidence="1">
    <location>
        <begin position="1"/>
        <end position="29"/>
    </location>
</feature>
<name>A0AAD4VI86_PRUDU</name>
<keyword evidence="3" id="KW-1185">Reference proteome</keyword>
<comment type="caution">
    <text evidence="2">The sequence shown here is derived from an EMBL/GenBank/DDBJ whole genome shotgun (WGS) entry which is preliminary data.</text>
</comment>
<dbReference type="Proteomes" id="UP001054821">
    <property type="component" value="Chromosome 6"/>
</dbReference>